<organism evidence="3 4">
    <name type="scientific">Ophiostoma piceae (strain UAMH 11346)</name>
    <name type="common">Sap stain fungus</name>
    <dbReference type="NCBI Taxonomy" id="1262450"/>
    <lineage>
        <taxon>Eukaryota</taxon>
        <taxon>Fungi</taxon>
        <taxon>Dikarya</taxon>
        <taxon>Ascomycota</taxon>
        <taxon>Pezizomycotina</taxon>
        <taxon>Sordariomycetes</taxon>
        <taxon>Sordariomycetidae</taxon>
        <taxon>Ophiostomatales</taxon>
        <taxon>Ophiostomataceae</taxon>
        <taxon>Ophiostoma</taxon>
    </lineage>
</organism>
<evidence type="ECO:0000313" key="3">
    <source>
        <dbReference type="EMBL" id="EPE04249.1"/>
    </source>
</evidence>
<gene>
    <name evidence="3" type="ORF">F503_04764</name>
</gene>
<feature type="region of interest" description="Disordered" evidence="1">
    <location>
        <begin position="248"/>
        <end position="382"/>
    </location>
</feature>
<accession>S3BSM6</accession>
<dbReference type="InterPro" id="IPR013087">
    <property type="entry name" value="Znf_C2H2_type"/>
</dbReference>
<reference evidence="3 4" key="1">
    <citation type="journal article" date="2013" name="BMC Genomics">
        <title>The genome and transcriptome of the pine saprophyte Ophiostoma piceae, and a comparison with the bark beetle-associated pine pathogen Grosmannia clavigera.</title>
        <authorList>
            <person name="Haridas S."/>
            <person name="Wang Y."/>
            <person name="Lim L."/>
            <person name="Massoumi Alamouti S."/>
            <person name="Jackman S."/>
            <person name="Docking R."/>
            <person name="Robertson G."/>
            <person name="Birol I."/>
            <person name="Bohlmann J."/>
            <person name="Breuil C."/>
        </authorList>
    </citation>
    <scope>NUCLEOTIDE SEQUENCE [LARGE SCALE GENOMIC DNA]</scope>
    <source>
        <strain evidence="3 4">UAMH 11346</strain>
    </source>
</reference>
<name>S3BSM6_OPHP1</name>
<protein>
    <submittedName>
        <fullName evidence="3">Dhhc zinc finger membrane protein</fullName>
    </submittedName>
</protein>
<feature type="compositionally biased region" description="Basic and acidic residues" evidence="1">
    <location>
        <begin position="248"/>
        <end position="264"/>
    </location>
</feature>
<dbReference type="STRING" id="1262450.S3BSM6"/>
<dbReference type="OrthoDB" id="8117402at2759"/>
<evidence type="ECO:0000313" key="4">
    <source>
        <dbReference type="Proteomes" id="UP000016923"/>
    </source>
</evidence>
<keyword evidence="4" id="KW-1185">Reference proteome</keyword>
<evidence type="ECO:0000259" key="2">
    <source>
        <dbReference type="SMART" id="SM00355"/>
    </source>
</evidence>
<feature type="domain" description="C2H2-type" evidence="2">
    <location>
        <begin position="41"/>
        <end position="64"/>
    </location>
</feature>
<dbReference type="Proteomes" id="UP000016923">
    <property type="component" value="Unassembled WGS sequence"/>
</dbReference>
<dbReference type="VEuPathDB" id="FungiDB:F503_04764"/>
<dbReference type="EMBL" id="KE148162">
    <property type="protein sequence ID" value="EPE04249.1"/>
    <property type="molecule type" value="Genomic_DNA"/>
</dbReference>
<proteinExistence type="predicted"/>
<dbReference type="SMART" id="SM00355">
    <property type="entry name" value="ZnF_C2H2"/>
    <property type="match status" value="4"/>
</dbReference>
<feature type="domain" description="C2H2-type" evidence="2">
    <location>
        <begin position="423"/>
        <end position="453"/>
    </location>
</feature>
<feature type="compositionally biased region" description="Basic and acidic residues" evidence="1">
    <location>
        <begin position="312"/>
        <end position="323"/>
    </location>
</feature>
<dbReference type="AlphaFoldDB" id="S3BSM6"/>
<dbReference type="HOGENOM" id="CLU_463942_0_0_1"/>
<evidence type="ECO:0000256" key="1">
    <source>
        <dbReference type="SAM" id="MobiDB-lite"/>
    </source>
</evidence>
<dbReference type="eggNOG" id="ENOG502SAH5">
    <property type="taxonomic scope" value="Eukaryota"/>
</dbReference>
<feature type="domain" description="C2H2-type" evidence="2">
    <location>
        <begin position="70"/>
        <end position="90"/>
    </location>
</feature>
<feature type="domain" description="C2H2-type" evidence="2">
    <location>
        <begin position="458"/>
        <end position="483"/>
    </location>
</feature>
<dbReference type="OMA" id="NFANHIN"/>
<feature type="compositionally biased region" description="Low complexity" evidence="1">
    <location>
        <begin position="363"/>
        <end position="375"/>
    </location>
</feature>
<sequence>MARKRFQCSECSDGMTAFDTEEGLLSHKWSMIKATKRKSHMCCHVCKLDHRTFEGLVRHYQINHPAKQNLNCPGCNELFGRLYQLMGHLERDECPSIMVESVWQNRMLQVHATNMLAAATDSLESPMQRIEGSTQTIKDMQRIHNQRERHMDVLRDRLLEDEADRAAESERPNFSYSGVTLGDFGAFINIQPKMAKAMADAVAVQDEAYARLTTDQQCLLQDAESAASSRVPPTSAEAVDEMLRRQRELGSTSKEDGTAQDTKKASANITGSRADVVDTTGRGQKPATKHGAPPASGMGANANADAASTRQSTREFRQGDSKGPDLLTDDTSPAAQRLKNTVWAGQESMDMHDGGVRGTPSRAGAPAFGTAAPGPRTRTGSAAAPSMAKSSIAGDDSVPFDFNHPNHPRFDVNKYRDQFSGRYSCPHEICQRSGKQYKTSRAIIGHLLSAGAHTTQLQQCPSCFKWFASLNALTQHIESPTTHCHFRETDEFVPFINILSAGVADVQGHNADMTLAYSVQPTAAAALLEGLQPTKNDDEFTVW</sequence>